<evidence type="ECO:0000313" key="11">
    <source>
        <dbReference type="EMBL" id="SHI09319.1"/>
    </source>
</evidence>
<proteinExistence type="inferred from homology"/>
<dbReference type="InterPro" id="IPR000425">
    <property type="entry name" value="MIP"/>
</dbReference>
<evidence type="ECO:0000313" key="12">
    <source>
        <dbReference type="Proteomes" id="UP000184268"/>
    </source>
</evidence>
<dbReference type="EMBL" id="FQXG01000007">
    <property type="protein sequence ID" value="SHI09319.1"/>
    <property type="molecule type" value="Genomic_DNA"/>
</dbReference>
<comment type="similarity">
    <text evidence="2 10">Belongs to the MIP/aquaporin (TC 1.A.8) family.</text>
</comment>
<dbReference type="CDD" id="cd00333">
    <property type="entry name" value="MIP"/>
    <property type="match status" value="1"/>
</dbReference>
<feature type="transmembrane region" description="Helical" evidence="10">
    <location>
        <begin position="35"/>
        <end position="59"/>
    </location>
</feature>
<dbReference type="PROSITE" id="PS51257">
    <property type="entry name" value="PROKAR_LIPOPROTEIN"/>
    <property type="match status" value="1"/>
</dbReference>
<evidence type="ECO:0000256" key="7">
    <source>
        <dbReference type="ARBA" id="ARBA00022737"/>
    </source>
</evidence>
<gene>
    <name evidence="10" type="primary">aqpZ</name>
    <name evidence="11" type="ORF">SAMN02745129_4040</name>
</gene>
<reference evidence="11 12" key="1">
    <citation type="submission" date="2016-11" db="EMBL/GenBank/DDBJ databases">
        <authorList>
            <person name="Jaros S."/>
            <person name="Januszkiewicz K."/>
            <person name="Wedrychowicz H."/>
        </authorList>
    </citation>
    <scope>NUCLEOTIDE SEQUENCE [LARGE SCALE GENOMIC DNA]</scope>
    <source>
        <strain evidence="11 12">DSM 16917</strain>
    </source>
</reference>
<dbReference type="InterPro" id="IPR023743">
    <property type="entry name" value="Aquaporin_Z"/>
</dbReference>
<dbReference type="PROSITE" id="PS00221">
    <property type="entry name" value="MIP"/>
    <property type="match status" value="1"/>
</dbReference>
<dbReference type="GO" id="GO:0015250">
    <property type="term" value="F:water channel activity"/>
    <property type="evidence" value="ECO:0007669"/>
    <property type="project" value="UniProtKB-UniRule"/>
</dbReference>
<evidence type="ECO:0000256" key="4">
    <source>
        <dbReference type="ARBA" id="ARBA00022475"/>
    </source>
</evidence>
<comment type="function">
    <text evidence="10">Channel that permits osmotically driven movement of water in both directions. It is involved in the osmoregulation and in the maintenance of cell turgor during volume expansion in rapidly growing cells. It mediates rapid entry or exit of water in response to abrupt changes in osmolarity.</text>
</comment>
<evidence type="ECO:0000256" key="10">
    <source>
        <dbReference type="HAMAP-Rule" id="MF_01146"/>
    </source>
</evidence>
<evidence type="ECO:0000256" key="2">
    <source>
        <dbReference type="ARBA" id="ARBA00006175"/>
    </source>
</evidence>
<dbReference type="GO" id="GO:0005886">
    <property type="term" value="C:plasma membrane"/>
    <property type="evidence" value="ECO:0007669"/>
    <property type="project" value="UniProtKB-SubCell"/>
</dbReference>
<keyword evidence="9 10" id="KW-0472">Membrane</keyword>
<accession>A0A1M5YBM0</accession>
<dbReference type="Proteomes" id="UP000184268">
    <property type="component" value="Unassembled WGS sequence"/>
</dbReference>
<feature type="site" description="Selectivity filter" evidence="10">
    <location>
        <position position="173"/>
    </location>
</feature>
<evidence type="ECO:0000256" key="6">
    <source>
        <dbReference type="ARBA" id="ARBA00022692"/>
    </source>
</evidence>
<organism evidence="11 12">
    <name type="scientific">Ferrimonas marina</name>
    <dbReference type="NCBI Taxonomy" id="299255"/>
    <lineage>
        <taxon>Bacteria</taxon>
        <taxon>Pseudomonadati</taxon>
        <taxon>Pseudomonadota</taxon>
        <taxon>Gammaproteobacteria</taxon>
        <taxon>Alteromonadales</taxon>
        <taxon>Ferrimonadaceae</taxon>
        <taxon>Ferrimonas</taxon>
    </lineage>
</organism>
<feature type="site" description="Selectivity filter" evidence="10">
    <location>
        <position position="182"/>
    </location>
</feature>
<evidence type="ECO:0000256" key="9">
    <source>
        <dbReference type="ARBA" id="ARBA00023136"/>
    </source>
</evidence>
<feature type="transmembrane region" description="Helical" evidence="10">
    <location>
        <begin position="158"/>
        <end position="179"/>
    </location>
</feature>
<keyword evidence="6 10" id="KW-0812">Transmembrane</keyword>
<dbReference type="Pfam" id="PF00230">
    <property type="entry name" value="MIP"/>
    <property type="match status" value="1"/>
</dbReference>
<keyword evidence="4 10" id="KW-1003">Cell membrane</keyword>
<dbReference type="PRINTS" id="PR00783">
    <property type="entry name" value="MINTRINSICP"/>
</dbReference>
<evidence type="ECO:0000256" key="5">
    <source>
        <dbReference type="ARBA" id="ARBA00022519"/>
    </source>
</evidence>
<dbReference type="RefSeq" id="WP_067663743.1">
    <property type="nucleotide sequence ID" value="NZ_FQXG01000007.1"/>
</dbReference>
<name>A0A1M5YBM0_9GAMM</name>
<keyword evidence="3 10" id="KW-0813">Transport</keyword>
<sequence>MQKYLAECIGTFWLVLGGCGSAVLAAAFPEVGIGLVGVSFAFGLTVLTMAFAIGHISGCHLNPAVSVGLWAGGRFPANQLLPYIVAQVVGAVIAGAVLYVIASGQAGFDAAASGFASNGYGEHSPGGYGFTAALVCEVVMTAMFLVVILGATDSRAPAGFAPIAIGLCLTLIHLISIPVTNTSVNPARSTGVALFVGDWAVAQLWLFWLAPIVGAVIGAVLYKAIGSGGDE</sequence>
<dbReference type="OrthoDB" id="9807293at2"/>
<comment type="catalytic activity">
    <reaction evidence="10">
        <text>H2O(in) = H2O(out)</text>
        <dbReference type="Rhea" id="RHEA:29667"/>
        <dbReference type="ChEBI" id="CHEBI:15377"/>
    </reaction>
</comment>
<dbReference type="InterPro" id="IPR034294">
    <property type="entry name" value="Aquaporin_transptr"/>
</dbReference>
<keyword evidence="5" id="KW-0997">Cell inner membrane</keyword>
<dbReference type="NCBIfam" id="TIGR00861">
    <property type="entry name" value="MIP"/>
    <property type="match status" value="1"/>
</dbReference>
<keyword evidence="7 10" id="KW-0677">Repeat</keyword>
<dbReference type="PANTHER" id="PTHR45724:SF13">
    <property type="entry name" value="AQUAPORIN NIP1-1-RELATED"/>
    <property type="match status" value="1"/>
</dbReference>
<feature type="transmembrane region" description="Helical" evidence="10">
    <location>
        <begin position="80"/>
        <end position="102"/>
    </location>
</feature>
<dbReference type="InterPro" id="IPR022357">
    <property type="entry name" value="MIP_CS"/>
</dbReference>
<feature type="transmembrane region" description="Helical" evidence="10">
    <location>
        <begin position="199"/>
        <end position="222"/>
    </location>
</feature>
<feature type="short sequence motif" description="NPA 2" evidence="10">
    <location>
        <begin position="185"/>
        <end position="187"/>
    </location>
</feature>
<feature type="site" description="Selectivity filter" evidence="10">
    <location>
        <position position="42"/>
    </location>
</feature>
<dbReference type="AlphaFoldDB" id="A0A1M5YBM0"/>
<dbReference type="FunFam" id="1.20.1080.10:FF:000007">
    <property type="entry name" value="Aquaporin Z"/>
    <property type="match status" value="1"/>
</dbReference>
<feature type="short sequence motif" description="NPA 1" evidence="10">
    <location>
        <begin position="62"/>
        <end position="64"/>
    </location>
</feature>
<comment type="subcellular location">
    <subcellularLocation>
        <location evidence="10">Cell membrane</location>
        <topology evidence="10">Multi-pass membrane protein</topology>
    </subcellularLocation>
    <subcellularLocation>
        <location evidence="1">Membrane</location>
        <topology evidence="1">Multi-pass membrane protein</topology>
    </subcellularLocation>
</comment>
<comment type="subunit">
    <text evidence="10">Homotetramer.</text>
</comment>
<keyword evidence="12" id="KW-1185">Reference proteome</keyword>
<evidence type="ECO:0000256" key="1">
    <source>
        <dbReference type="ARBA" id="ARBA00004141"/>
    </source>
</evidence>
<feature type="transmembrane region" description="Helical" evidence="10">
    <location>
        <begin position="128"/>
        <end position="151"/>
    </location>
</feature>
<dbReference type="STRING" id="299255.SAMN02745129_4040"/>
<protein>
    <recommendedName>
        <fullName evidence="10">Aquaporin Z</fullName>
    </recommendedName>
</protein>
<keyword evidence="8 10" id="KW-1133">Transmembrane helix</keyword>
<dbReference type="SUPFAM" id="SSF81338">
    <property type="entry name" value="Aquaporin-like"/>
    <property type="match status" value="1"/>
</dbReference>
<comment type="domain">
    <text evidence="10">Aquaporins contain two tandem repeats each containing three membrane-spanning domains and a pore-forming loop with the signature motif Asn-Pro-Ala (NPA).</text>
</comment>
<dbReference type="HAMAP" id="MF_01146">
    <property type="entry name" value="Aquaporin_Z"/>
    <property type="match status" value="1"/>
</dbReference>
<dbReference type="InterPro" id="IPR023271">
    <property type="entry name" value="Aquaporin-like"/>
</dbReference>
<dbReference type="NCBIfam" id="NF003838">
    <property type="entry name" value="PRK05420.1"/>
    <property type="match status" value="1"/>
</dbReference>
<feature type="site" description="Selectivity filter" evidence="10">
    <location>
        <position position="188"/>
    </location>
</feature>
<dbReference type="Gene3D" id="1.20.1080.10">
    <property type="entry name" value="Glycerol uptake facilitator protein"/>
    <property type="match status" value="1"/>
</dbReference>
<comment type="caution">
    <text evidence="10">Lacks conserved residue(s) required for the propagation of feature annotation.</text>
</comment>
<evidence type="ECO:0000256" key="8">
    <source>
        <dbReference type="ARBA" id="ARBA00022989"/>
    </source>
</evidence>
<dbReference type="PANTHER" id="PTHR45724">
    <property type="entry name" value="AQUAPORIN NIP2-1"/>
    <property type="match status" value="1"/>
</dbReference>
<evidence type="ECO:0000256" key="3">
    <source>
        <dbReference type="ARBA" id="ARBA00022448"/>
    </source>
</evidence>
<feature type="site" description="Involved in tetramerization or stability of the tetramer" evidence="10">
    <location>
        <position position="19"/>
    </location>
</feature>